<dbReference type="AlphaFoldDB" id="A0A3B1CNZ1"/>
<dbReference type="Pfam" id="PF00009">
    <property type="entry name" value="GTP_EFTU"/>
    <property type="match status" value="1"/>
</dbReference>
<feature type="non-terminal residue" evidence="5">
    <location>
        <position position="86"/>
    </location>
</feature>
<protein>
    <submittedName>
        <fullName evidence="5">Elongation factor G-like protein TM_1651</fullName>
    </submittedName>
</protein>
<dbReference type="GO" id="GO:0005525">
    <property type="term" value="F:GTP binding"/>
    <property type="evidence" value="ECO:0007669"/>
    <property type="project" value="UniProtKB-KW"/>
</dbReference>
<dbReference type="GO" id="GO:0003746">
    <property type="term" value="F:translation elongation factor activity"/>
    <property type="evidence" value="ECO:0007669"/>
    <property type="project" value="UniProtKB-KW"/>
</dbReference>
<evidence type="ECO:0000259" key="4">
    <source>
        <dbReference type="PROSITE" id="PS51722"/>
    </source>
</evidence>
<dbReference type="GO" id="GO:0032790">
    <property type="term" value="P:ribosome disassembly"/>
    <property type="evidence" value="ECO:0007669"/>
    <property type="project" value="TreeGrafter"/>
</dbReference>
<dbReference type="PANTHER" id="PTHR43261:SF1">
    <property type="entry name" value="RIBOSOME-RELEASING FACTOR 2, MITOCHONDRIAL"/>
    <property type="match status" value="1"/>
</dbReference>
<dbReference type="GO" id="GO:0003924">
    <property type="term" value="F:GTPase activity"/>
    <property type="evidence" value="ECO:0007669"/>
    <property type="project" value="InterPro"/>
</dbReference>
<evidence type="ECO:0000313" key="5">
    <source>
        <dbReference type="EMBL" id="VAX20635.1"/>
    </source>
</evidence>
<evidence type="ECO:0000256" key="3">
    <source>
        <dbReference type="ARBA" id="ARBA00023134"/>
    </source>
</evidence>
<accession>A0A3B1CNZ1</accession>
<feature type="domain" description="Tr-type G" evidence="4">
    <location>
        <begin position="7"/>
        <end position="86"/>
    </location>
</feature>
<dbReference type="EMBL" id="UOGA01000181">
    <property type="protein sequence ID" value="VAX20635.1"/>
    <property type="molecule type" value="Genomic_DNA"/>
</dbReference>
<keyword evidence="1" id="KW-0547">Nucleotide-binding</keyword>
<evidence type="ECO:0000256" key="2">
    <source>
        <dbReference type="ARBA" id="ARBA00022917"/>
    </source>
</evidence>
<dbReference type="Gene3D" id="3.40.50.300">
    <property type="entry name" value="P-loop containing nucleotide triphosphate hydrolases"/>
    <property type="match status" value="2"/>
</dbReference>
<dbReference type="InterPro" id="IPR000795">
    <property type="entry name" value="T_Tr_GTP-bd_dom"/>
</dbReference>
<evidence type="ECO:0000256" key="1">
    <source>
        <dbReference type="ARBA" id="ARBA00022741"/>
    </source>
</evidence>
<proteinExistence type="predicted"/>
<organism evidence="5">
    <name type="scientific">hydrothermal vent metagenome</name>
    <dbReference type="NCBI Taxonomy" id="652676"/>
    <lineage>
        <taxon>unclassified sequences</taxon>
        <taxon>metagenomes</taxon>
        <taxon>ecological metagenomes</taxon>
    </lineage>
</organism>
<dbReference type="PANTHER" id="PTHR43261">
    <property type="entry name" value="TRANSLATION ELONGATION FACTOR G-RELATED"/>
    <property type="match status" value="1"/>
</dbReference>
<dbReference type="PROSITE" id="PS51722">
    <property type="entry name" value="G_TR_2"/>
    <property type="match status" value="1"/>
</dbReference>
<gene>
    <name evidence="5" type="ORF">MNBD_NITROSPINAE04-2554</name>
</gene>
<dbReference type="InterPro" id="IPR027417">
    <property type="entry name" value="P-loop_NTPase"/>
</dbReference>
<dbReference type="SUPFAM" id="SSF52540">
    <property type="entry name" value="P-loop containing nucleoside triphosphate hydrolases"/>
    <property type="match status" value="1"/>
</dbReference>
<keyword evidence="5" id="KW-0251">Elongation factor</keyword>
<keyword evidence="2" id="KW-0648">Protein biosynthesis</keyword>
<keyword evidence="3" id="KW-0342">GTP-binding</keyword>
<name>A0A3B1CNZ1_9ZZZZ</name>
<reference evidence="5" key="1">
    <citation type="submission" date="2018-06" db="EMBL/GenBank/DDBJ databases">
        <authorList>
            <person name="Zhirakovskaya E."/>
        </authorList>
    </citation>
    <scope>NUCLEOTIDE SEQUENCE</scope>
</reference>
<sequence>MKTYTPDKIRNVGLAAHSGAGKTSLAEAMLYDSKAINRLGSVIDGTTVMDHDPEEIKRAISISSSIASCEWNNHKINIIDTPETRT</sequence>